<dbReference type="SUPFAM" id="SSF48264">
    <property type="entry name" value="Cytochrome P450"/>
    <property type="match status" value="1"/>
</dbReference>
<reference evidence="8 9" key="1">
    <citation type="journal article" date="2024" name="G3 (Bethesda)">
        <title>Genome assembly of Hibiscus sabdariffa L. provides insights into metabolisms of medicinal natural products.</title>
        <authorList>
            <person name="Kim T."/>
        </authorList>
    </citation>
    <scope>NUCLEOTIDE SEQUENCE [LARGE SCALE GENOMIC DNA]</scope>
    <source>
        <strain evidence="8">TK-2024</strain>
        <tissue evidence="8">Old leaves</tissue>
    </source>
</reference>
<keyword evidence="3" id="KW-0479">Metal-binding</keyword>
<sequence>MEFCMQFREHLLPALVFTIIITILVVTILVKGKNEQQRRPPEPAGAIPLLGHLHLLGNNQLIHRALADMADKYGPAFSIRLGIHRALVYSRNIMKLVTVELLSSRRLELLKHVPDTETNRFLKELSWYQFCTSGPALSFGSTAPWI</sequence>
<feature type="transmembrane region" description="Helical" evidence="7">
    <location>
        <begin position="12"/>
        <end position="30"/>
    </location>
</feature>
<keyword evidence="2" id="KW-0349">Heme</keyword>
<dbReference type="InterPro" id="IPR050651">
    <property type="entry name" value="Plant_Cytochrome_P450_Monoox"/>
</dbReference>
<dbReference type="PANTHER" id="PTHR47947">
    <property type="entry name" value="CYTOCHROME P450 82C3-RELATED"/>
    <property type="match status" value="1"/>
</dbReference>
<dbReference type="Proteomes" id="UP001472677">
    <property type="component" value="Unassembled WGS sequence"/>
</dbReference>
<evidence type="ECO:0000256" key="6">
    <source>
        <dbReference type="ARBA" id="ARBA00023033"/>
    </source>
</evidence>
<evidence type="ECO:0000256" key="5">
    <source>
        <dbReference type="ARBA" id="ARBA00023004"/>
    </source>
</evidence>
<comment type="caution">
    <text evidence="8">The sequence shown here is derived from an EMBL/GenBank/DDBJ whole genome shotgun (WGS) entry which is preliminary data.</text>
</comment>
<evidence type="ECO:0000256" key="1">
    <source>
        <dbReference type="ARBA" id="ARBA00010617"/>
    </source>
</evidence>
<proteinExistence type="inferred from homology"/>
<protein>
    <submittedName>
        <fullName evidence="8">Uncharacterized protein</fullName>
    </submittedName>
</protein>
<evidence type="ECO:0000313" key="9">
    <source>
        <dbReference type="Proteomes" id="UP001472677"/>
    </source>
</evidence>
<dbReference type="PANTHER" id="PTHR47947:SF8">
    <property type="entry name" value="CYTOCHROME P450 82C4-LIKE"/>
    <property type="match status" value="1"/>
</dbReference>
<dbReference type="InterPro" id="IPR036396">
    <property type="entry name" value="Cyt_P450_sf"/>
</dbReference>
<evidence type="ECO:0000256" key="3">
    <source>
        <dbReference type="ARBA" id="ARBA00022723"/>
    </source>
</evidence>
<comment type="similarity">
    <text evidence="1">Belongs to the cytochrome P450 family.</text>
</comment>
<name>A0ABR2EJ01_9ROSI</name>
<evidence type="ECO:0000256" key="2">
    <source>
        <dbReference type="ARBA" id="ARBA00022617"/>
    </source>
</evidence>
<evidence type="ECO:0000313" key="8">
    <source>
        <dbReference type="EMBL" id="KAK8561152.1"/>
    </source>
</evidence>
<keyword evidence="7" id="KW-0812">Transmembrane</keyword>
<keyword evidence="6" id="KW-0503">Monooxygenase</keyword>
<dbReference type="Gene3D" id="1.10.630.10">
    <property type="entry name" value="Cytochrome P450"/>
    <property type="match status" value="1"/>
</dbReference>
<evidence type="ECO:0000256" key="7">
    <source>
        <dbReference type="SAM" id="Phobius"/>
    </source>
</evidence>
<keyword evidence="9" id="KW-1185">Reference proteome</keyword>
<keyword evidence="4" id="KW-0560">Oxidoreductase</keyword>
<dbReference type="EMBL" id="JBBPBM010000013">
    <property type="protein sequence ID" value="KAK8561152.1"/>
    <property type="molecule type" value="Genomic_DNA"/>
</dbReference>
<organism evidence="8 9">
    <name type="scientific">Hibiscus sabdariffa</name>
    <name type="common">roselle</name>
    <dbReference type="NCBI Taxonomy" id="183260"/>
    <lineage>
        <taxon>Eukaryota</taxon>
        <taxon>Viridiplantae</taxon>
        <taxon>Streptophyta</taxon>
        <taxon>Embryophyta</taxon>
        <taxon>Tracheophyta</taxon>
        <taxon>Spermatophyta</taxon>
        <taxon>Magnoliopsida</taxon>
        <taxon>eudicotyledons</taxon>
        <taxon>Gunneridae</taxon>
        <taxon>Pentapetalae</taxon>
        <taxon>rosids</taxon>
        <taxon>malvids</taxon>
        <taxon>Malvales</taxon>
        <taxon>Malvaceae</taxon>
        <taxon>Malvoideae</taxon>
        <taxon>Hibiscus</taxon>
    </lineage>
</organism>
<keyword evidence="7" id="KW-0472">Membrane</keyword>
<keyword evidence="5" id="KW-0408">Iron</keyword>
<accession>A0ABR2EJ01</accession>
<evidence type="ECO:0000256" key="4">
    <source>
        <dbReference type="ARBA" id="ARBA00023002"/>
    </source>
</evidence>
<keyword evidence="7" id="KW-1133">Transmembrane helix</keyword>
<gene>
    <name evidence="8" type="ORF">V6N12_048227</name>
</gene>